<dbReference type="Proteomes" id="UP000663861">
    <property type="component" value="Unassembled WGS sequence"/>
</dbReference>
<accession>A0A8H3D1E8</accession>
<sequence>MTLIQVSRSGETVLIPPCLPDYLSAIHDLKPIMGKPADEDVKSIHTVMRALNAVAHVPTLYDHDLAIRLSQHLFGVQMAVYRVTYSTTILPGDRSVYVPPALPSHIPGILREVVGVPSEEEIKLAHGALRSAENLVISPHLFDANLSMKLSQHFFNLQFARYMHDSAAGCFVSDSEPEELQTTVAQPNQGAQKDPSVVHENSELGREGQSIPLVAEAEQAPHDQESSELVQLGETIVKAIKDVASESKDVLDNMNRVLMLIKRDQSTVGCVDKYYQVFKNPLNQEGIAASEYGLPQLRYEYINDGYRYHLWMGSDHIVARYLKFFGIASDMIQDGEEPKLINGKEGEAGKLILAQLGVTRP</sequence>
<organism evidence="2 3">
    <name type="scientific">Rhizoctonia solani</name>
    <dbReference type="NCBI Taxonomy" id="456999"/>
    <lineage>
        <taxon>Eukaryota</taxon>
        <taxon>Fungi</taxon>
        <taxon>Dikarya</taxon>
        <taxon>Basidiomycota</taxon>
        <taxon>Agaricomycotina</taxon>
        <taxon>Agaricomycetes</taxon>
        <taxon>Cantharellales</taxon>
        <taxon>Ceratobasidiaceae</taxon>
        <taxon>Rhizoctonia</taxon>
    </lineage>
</organism>
<dbReference type="AlphaFoldDB" id="A0A8H3D1E8"/>
<gene>
    <name evidence="2" type="ORF">RDB_LOCUS129184</name>
</gene>
<reference evidence="2" key="1">
    <citation type="submission" date="2021-01" db="EMBL/GenBank/DDBJ databases">
        <authorList>
            <person name="Kaushik A."/>
        </authorList>
    </citation>
    <scope>NUCLEOTIDE SEQUENCE</scope>
    <source>
        <strain evidence="2">AG4-RS23</strain>
    </source>
</reference>
<dbReference type="EMBL" id="CAJMWY010003708">
    <property type="protein sequence ID" value="CAE6505445.1"/>
    <property type="molecule type" value="Genomic_DNA"/>
</dbReference>
<evidence type="ECO:0000256" key="1">
    <source>
        <dbReference type="SAM" id="MobiDB-lite"/>
    </source>
</evidence>
<feature type="compositionally biased region" description="Polar residues" evidence="1">
    <location>
        <begin position="180"/>
        <end position="191"/>
    </location>
</feature>
<name>A0A8H3D1E8_9AGAM</name>
<proteinExistence type="predicted"/>
<evidence type="ECO:0008006" key="4">
    <source>
        <dbReference type="Google" id="ProtNLM"/>
    </source>
</evidence>
<feature type="compositionally biased region" description="Basic and acidic residues" evidence="1">
    <location>
        <begin position="196"/>
        <end position="205"/>
    </location>
</feature>
<feature type="region of interest" description="Disordered" evidence="1">
    <location>
        <begin position="178"/>
        <end position="205"/>
    </location>
</feature>
<evidence type="ECO:0000313" key="3">
    <source>
        <dbReference type="Proteomes" id="UP000663861"/>
    </source>
</evidence>
<comment type="caution">
    <text evidence="2">The sequence shown here is derived from an EMBL/GenBank/DDBJ whole genome shotgun (WGS) entry which is preliminary data.</text>
</comment>
<protein>
    <recommendedName>
        <fullName evidence="4">Laminin domain protein</fullName>
    </recommendedName>
</protein>
<evidence type="ECO:0000313" key="2">
    <source>
        <dbReference type="EMBL" id="CAE6505445.1"/>
    </source>
</evidence>